<dbReference type="CDD" id="cd00739">
    <property type="entry name" value="DHPS"/>
    <property type="match status" value="1"/>
</dbReference>
<dbReference type="UniPathway" id="UPA00077">
    <property type="reaction ID" value="UER00156"/>
</dbReference>
<evidence type="ECO:0000256" key="7">
    <source>
        <dbReference type="ARBA" id="ARBA00022679"/>
    </source>
</evidence>
<dbReference type="InterPro" id="IPR011005">
    <property type="entry name" value="Dihydropteroate_synth-like_sf"/>
</dbReference>
<reference evidence="14 15" key="1">
    <citation type="submission" date="2019-03" db="EMBL/GenBank/DDBJ databases">
        <title>Genomic Encyclopedia of Type Strains, Phase IV (KMG-IV): sequencing the most valuable type-strain genomes for metagenomic binning, comparative biology and taxonomic classification.</title>
        <authorList>
            <person name="Goeker M."/>
        </authorList>
    </citation>
    <scope>NUCLEOTIDE SEQUENCE [LARGE SCALE GENOMIC DNA]</scope>
    <source>
        <strain evidence="14 15">DSM 23802</strain>
    </source>
</reference>
<evidence type="ECO:0000313" key="15">
    <source>
        <dbReference type="Proteomes" id="UP000295788"/>
    </source>
</evidence>
<dbReference type="InterPro" id="IPR006390">
    <property type="entry name" value="DHP_synth_dom"/>
</dbReference>
<gene>
    <name evidence="14" type="ORF">EDD72_1189</name>
</gene>
<dbReference type="Proteomes" id="UP000295788">
    <property type="component" value="Unassembled WGS sequence"/>
</dbReference>
<comment type="similarity">
    <text evidence="4">Belongs to the DHPS family.</text>
</comment>
<evidence type="ECO:0000256" key="12">
    <source>
        <dbReference type="ARBA" id="ARBA00053449"/>
    </source>
</evidence>
<evidence type="ECO:0000256" key="9">
    <source>
        <dbReference type="ARBA" id="ARBA00022842"/>
    </source>
</evidence>
<organism evidence="14 15">
    <name type="scientific">Tepidibacillus fermentans</name>
    <dbReference type="NCBI Taxonomy" id="1281767"/>
    <lineage>
        <taxon>Bacteria</taxon>
        <taxon>Bacillati</taxon>
        <taxon>Bacillota</taxon>
        <taxon>Bacilli</taxon>
        <taxon>Bacillales</taxon>
        <taxon>Bacillaceae</taxon>
        <taxon>Tepidibacillus</taxon>
    </lineage>
</organism>
<dbReference type="Gene3D" id="3.20.20.20">
    <property type="entry name" value="Dihydropteroate synthase-like"/>
    <property type="match status" value="1"/>
</dbReference>
<keyword evidence="10" id="KW-0289">Folate biosynthesis</keyword>
<evidence type="ECO:0000256" key="3">
    <source>
        <dbReference type="ARBA" id="ARBA00004763"/>
    </source>
</evidence>
<comment type="catalytic activity">
    <reaction evidence="1">
        <text>(7,8-dihydropterin-6-yl)methyl diphosphate + 4-aminobenzoate = 7,8-dihydropteroate + diphosphate</text>
        <dbReference type="Rhea" id="RHEA:19949"/>
        <dbReference type="ChEBI" id="CHEBI:17836"/>
        <dbReference type="ChEBI" id="CHEBI:17839"/>
        <dbReference type="ChEBI" id="CHEBI:33019"/>
        <dbReference type="ChEBI" id="CHEBI:72950"/>
        <dbReference type="EC" id="2.5.1.15"/>
    </reaction>
</comment>
<dbReference type="EC" id="2.5.1.15" evidence="5"/>
<dbReference type="PROSITE" id="PS00792">
    <property type="entry name" value="DHPS_1"/>
    <property type="match status" value="1"/>
</dbReference>
<dbReference type="PANTHER" id="PTHR20941:SF1">
    <property type="entry name" value="FOLIC ACID SYNTHESIS PROTEIN FOL1"/>
    <property type="match status" value="1"/>
</dbReference>
<evidence type="ECO:0000256" key="2">
    <source>
        <dbReference type="ARBA" id="ARBA00001946"/>
    </source>
</evidence>
<dbReference type="EMBL" id="SMAB01000018">
    <property type="protein sequence ID" value="TCS80139.1"/>
    <property type="molecule type" value="Genomic_DNA"/>
</dbReference>
<comment type="caution">
    <text evidence="14">The sequence shown here is derived from an EMBL/GenBank/DDBJ whole genome shotgun (WGS) entry which is preliminary data.</text>
</comment>
<dbReference type="GO" id="GO:0046872">
    <property type="term" value="F:metal ion binding"/>
    <property type="evidence" value="ECO:0007669"/>
    <property type="project" value="UniProtKB-KW"/>
</dbReference>
<evidence type="ECO:0000256" key="4">
    <source>
        <dbReference type="ARBA" id="ARBA00009503"/>
    </source>
</evidence>
<keyword evidence="8" id="KW-0479">Metal-binding</keyword>
<dbReference type="NCBIfam" id="TIGR01496">
    <property type="entry name" value="DHPS"/>
    <property type="match status" value="1"/>
</dbReference>
<dbReference type="GO" id="GO:0046654">
    <property type="term" value="P:tetrahydrofolate biosynthetic process"/>
    <property type="evidence" value="ECO:0007669"/>
    <property type="project" value="UniProtKB-UniPathway"/>
</dbReference>
<keyword evidence="7" id="KW-0808">Transferase</keyword>
<protein>
    <recommendedName>
        <fullName evidence="6">Dihydropteroate synthase</fullName>
        <ecNumber evidence="5">2.5.1.15</ecNumber>
    </recommendedName>
    <alternativeName>
        <fullName evidence="11">Dihydropteroate pyrophosphorylase</fullName>
    </alternativeName>
</protein>
<proteinExistence type="inferred from homology"/>
<dbReference type="GO" id="GO:0004156">
    <property type="term" value="F:dihydropteroate synthase activity"/>
    <property type="evidence" value="ECO:0007669"/>
    <property type="project" value="UniProtKB-EC"/>
</dbReference>
<dbReference type="PANTHER" id="PTHR20941">
    <property type="entry name" value="FOLATE SYNTHESIS PROTEINS"/>
    <property type="match status" value="1"/>
</dbReference>
<dbReference type="GO" id="GO:0005829">
    <property type="term" value="C:cytosol"/>
    <property type="evidence" value="ECO:0007669"/>
    <property type="project" value="TreeGrafter"/>
</dbReference>
<keyword evidence="15" id="KW-1185">Reference proteome</keyword>
<evidence type="ECO:0000259" key="13">
    <source>
        <dbReference type="PROSITE" id="PS50972"/>
    </source>
</evidence>
<evidence type="ECO:0000256" key="8">
    <source>
        <dbReference type="ARBA" id="ARBA00022723"/>
    </source>
</evidence>
<evidence type="ECO:0000256" key="5">
    <source>
        <dbReference type="ARBA" id="ARBA00012458"/>
    </source>
</evidence>
<evidence type="ECO:0000256" key="1">
    <source>
        <dbReference type="ARBA" id="ARBA00000012"/>
    </source>
</evidence>
<dbReference type="AlphaFoldDB" id="A0A4R3KB35"/>
<accession>A0A4R3KB35</accession>
<dbReference type="PROSITE" id="PS50972">
    <property type="entry name" value="PTERIN_BINDING"/>
    <property type="match status" value="1"/>
</dbReference>
<comment type="cofactor">
    <cofactor evidence="2">
        <name>Mg(2+)</name>
        <dbReference type="ChEBI" id="CHEBI:18420"/>
    </cofactor>
</comment>
<dbReference type="InterPro" id="IPR000489">
    <property type="entry name" value="Pterin-binding_dom"/>
</dbReference>
<sequence>MKYNTHMIKPAKLEFLYSEMETIGADVKGIRLMLPKGEFKFIKVQQLPLRAVHILKQEMLAKGAEAVVHKDVSTLKKETSDVLLMGTKKQYWDVLKKLKLQPFGLKELGKEIEKVLKSEEKVYKEKILYANGKQIKIGNKTLIIGILNVTPDSFSDGGKFNDLEQAVIHAKEMVENGADIIDVGGESTRPGHQEVSLEEELSRVIPIIQRLVKEIDVPISVDTYKAEVAKQAIEAGAHIINDVWGFKKDPNMAQVAAKLNVPVILMHNRFDLNYQSLMDDIIRDLYQSIDLALEAGVNEENIILDPGIGFAKTYEQNLIVMNRLEEIVSLGYPVLLGTSRKSIVGNTLNLPVDDRVEGTAATIALGIAKGCQIVRVHDVKEMSRVAKMMDAMVYLHSVGIDRVKE</sequence>
<dbReference type="FunFam" id="3.20.20.20:FF:000006">
    <property type="entry name" value="Dihydropteroate synthase"/>
    <property type="match status" value="1"/>
</dbReference>
<name>A0A4R3KB35_9BACI</name>
<evidence type="ECO:0000313" key="14">
    <source>
        <dbReference type="EMBL" id="TCS80139.1"/>
    </source>
</evidence>
<comment type="function">
    <text evidence="12">Catalyzes the condensation of para-aminobenzoate (pABA) with 6-hydroxymethyl-7,8-dihydropterin diphosphate (DHPt-PP) to form 7,8-dihydropteroate (H2Pte), the immediate precursor of folate derivatives.</text>
</comment>
<evidence type="ECO:0000256" key="11">
    <source>
        <dbReference type="ARBA" id="ARBA00030193"/>
    </source>
</evidence>
<feature type="domain" description="Pterin-binding" evidence="13">
    <location>
        <begin position="141"/>
        <end position="387"/>
    </location>
</feature>
<dbReference type="Pfam" id="PF00809">
    <property type="entry name" value="Pterin_bind"/>
    <property type="match status" value="1"/>
</dbReference>
<dbReference type="PROSITE" id="PS00793">
    <property type="entry name" value="DHPS_2"/>
    <property type="match status" value="1"/>
</dbReference>
<evidence type="ECO:0000256" key="6">
    <source>
        <dbReference type="ARBA" id="ARBA00016919"/>
    </source>
</evidence>
<dbReference type="OrthoDB" id="9811744at2"/>
<dbReference type="SUPFAM" id="SSF51717">
    <property type="entry name" value="Dihydropteroate synthetase-like"/>
    <property type="match status" value="1"/>
</dbReference>
<dbReference type="InterPro" id="IPR045031">
    <property type="entry name" value="DHP_synth-like"/>
</dbReference>
<dbReference type="GO" id="GO:0046656">
    <property type="term" value="P:folic acid biosynthetic process"/>
    <property type="evidence" value="ECO:0007669"/>
    <property type="project" value="UniProtKB-KW"/>
</dbReference>
<evidence type="ECO:0000256" key="10">
    <source>
        <dbReference type="ARBA" id="ARBA00022909"/>
    </source>
</evidence>
<comment type="pathway">
    <text evidence="3">Cofactor biosynthesis; tetrahydrofolate biosynthesis; 7,8-dihydrofolate from 2-amino-4-hydroxy-6-hydroxymethyl-7,8-dihydropteridine diphosphate and 4-aminobenzoate: step 1/2.</text>
</comment>
<keyword evidence="9" id="KW-0460">Magnesium</keyword>